<dbReference type="EMBL" id="KZ824949">
    <property type="protein sequence ID" value="RAH71407.1"/>
    <property type="molecule type" value="Genomic_DNA"/>
</dbReference>
<accession>A0ACD1HC68</accession>
<feature type="non-terminal residue" evidence="1">
    <location>
        <position position="1"/>
    </location>
</feature>
<evidence type="ECO:0000313" key="2">
    <source>
        <dbReference type="Proteomes" id="UP000249661"/>
    </source>
</evidence>
<sequence length="1071" mass="120320">EDFWEIAFRSLDQNEQSQLRSVHDGPDDTSLAAVLQDTVHVVETQFQIRKLRDDEHRIRRGAKCILNSAISVRDAISGIVAADPTGHASAAWAIVSLGLKMAQNDIALQDALFESAEFLSAILARYTVVEKLSRASHVYTSKGMEGSVIYLYASILRYVIEMDRVRQLSLGERIWTSVSVPEIASHRLLLLRTSIEKEDQAINSWVNIDQNLRLGEQAEALLAGIESNAAQIQKVYQAFQLSKLPVAAEAINGSFENQYEALCLEGTRIEMLEKIVSWVDDPEGEQFFWLNGMAGTGKSTISRTLAKLFTARGILGASFFFDGRRTECASPKRFVPTILYQLTTLLPTLKVEIQAVLEKDSIIFTKTLEEQIDCVLLEPLKKLPVDQRQILIFIIDAMDQCRDKRDIRQLLRNLVKVRGVGALDLRFFITGRPEPKVCEGFQQLGAEQCREVSLHKAKGVERDIAAFLDARLNDIAANHPSPPAWPEERTIKEVAQRASPLFIVASTICLFIDDERFSPVERTSVILQHRHFGDQLVETYRTILEQMIIDTRDVDRQQILTEFRYIVGSVITLYDPLPATSLALLLDMEEDDVHLRLKFLRSVLIIPDGNEADAPIEPLHQSFPDFLVDHGTFDDNPFKISTVARNQDLAKQCLRVMCDKKIGLRRNICNLENDGILQSEISDITGSIRPVLKYACRYWLKHLLDGEEPGGQGDMYSFFQEHLLHWLEVMSILGLTSEVLMQLRSAQNLVGKTSETPLARLLLDAVQFVRRAMEPISLSPLQVYSSAIMFTPQISLIRKMFESKVPNDFAVLPQAKMNWGAQLQTSQGPCPVRSLAFGPDDCLLAFSCEGTSANVWNTEGTGSQRRLRPHLAAFDGLQLSQDDRWVAAWSATSIQLWDLNEQNVDLRPKVIETLIGDCCIVAFSHDSCRFACGFRNGIVQVWDLERIDLDPSWRGSGIRNLRQVTNVALSPDGQRLAYSSNEKEIHLWQVESSGADTMLDTLPIDVPSPTRCLCISPDSQYIACASDQGVDIWSMADKIVVRRLWDSSGDITSICYSADGRLLAHATRDIK</sequence>
<organism evidence="1 2">
    <name type="scientific">Aspergillus aculeatinus CBS 121060</name>
    <dbReference type="NCBI Taxonomy" id="1448322"/>
    <lineage>
        <taxon>Eukaryota</taxon>
        <taxon>Fungi</taxon>
        <taxon>Dikarya</taxon>
        <taxon>Ascomycota</taxon>
        <taxon>Pezizomycotina</taxon>
        <taxon>Eurotiomycetes</taxon>
        <taxon>Eurotiomycetidae</taxon>
        <taxon>Eurotiales</taxon>
        <taxon>Aspergillaceae</taxon>
        <taxon>Aspergillus</taxon>
        <taxon>Aspergillus subgen. Circumdati</taxon>
    </lineage>
</organism>
<name>A0ACD1HC68_9EURO</name>
<protein>
    <submittedName>
        <fullName evidence="1">Uncharacterized protein</fullName>
    </submittedName>
</protein>
<feature type="non-terminal residue" evidence="1">
    <location>
        <position position="1071"/>
    </location>
</feature>
<gene>
    <name evidence="1" type="ORF">BO66DRAFT_298286</name>
</gene>
<keyword evidence="2" id="KW-1185">Reference proteome</keyword>
<reference evidence="1" key="1">
    <citation type="submission" date="2018-02" db="EMBL/GenBank/DDBJ databases">
        <title>The genomes of Aspergillus section Nigri reveals drivers in fungal speciation.</title>
        <authorList>
            <consortium name="DOE Joint Genome Institute"/>
            <person name="Vesth T.C."/>
            <person name="Nybo J."/>
            <person name="Theobald S."/>
            <person name="Brandl J."/>
            <person name="Frisvad J.C."/>
            <person name="Nielsen K.F."/>
            <person name="Lyhne E.K."/>
            <person name="Kogle M.E."/>
            <person name="Kuo A."/>
            <person name="Riley R."/>
            <person name="Clum A."/>
            <person name="Nolan M."/>
            <person name="Lipzen A."/>
            <person name="Salamov A."/>
            <person name="Henrissat B."/>
            <person name="Wiebenga A."/>
            <person name="De vries R.P."/>
            <person name="Grigoriev I.V."/>
            <person name="Mortensen U.H."/>
            <person name="Andersen M.R."/>
            <person name="Baker S.E."/>
        </authorList>
    </citation>
    <scope>NUCLEOTIDE SEQUENCE</scope>
    <source>
        <strain evidence="1">CBS 121060</strain>
    </source>
</reference>
<evidence type="ECO:0000313" key="1">
    <source>
        <dbReference type="EMBL" id="RAH71407.1"/>
    </source>
</evidence>
<dbReference type="Proteomes" id="UP000249661">
    <property type="component" value="Unassembled WGS sequence"/>
</dbReference>
<proteinExistence type="predicted"/>